<dbReference type="AlphaFoldDB" id="A0A4U1L379"/>
<accession>A0A4U1L379</accession>
<evidence type="ECO:0000313" key="3">
    <source>
        <dbReference type="Proteomes" id="UP000309138"/>
    </source>
</evidence>
<reference evidence="2 3" key="1">
    <citation type="submission" date="2019-04" db="EMBL/GenBank/DDBJ databases">
        <authorList>
            <person name="Yang Y."/>
            <person name="Wei D."/>
        </authorList>
    </citation>
    <scope>NUCLEOTIDE SEQUENCE [LARGE SCALE GENOMIC DNA]</scope>
    <source>
        <strain evidence="2 3">L-1-4w-11</strain>
    </source>
</reference>
<feature type="domain" description="DUF4440" evidence="1">
    <location>
        <begin position="13"/>
        <end position="120"/>
    </location>
</feature>
<proteinExistence type="predicted"/>
<dbReference type="InterPro" id="IPR027843">
    <property type="entry name" value="DUF4440"/>
</dbReference>
<keyword evidence="3" id="KW-1185">Reference proteome</keyword>
<dbReference type="EMBL" id="SWKR01000002">
    <property type="protein sequence ID" value="TKD50680.1"/>
    <property type="molecule type" value="Genomic_DNA"/>
</dbReference>
<organism evidence="2 3">
    <name type="scientific">Sphingomonas baiyangensis</name>
    <dbReference type="NCBI Taxonomy" id="2572576"/>
    <lineage>
        <taxon>Bacteria</taxon>
        <taxon>Pseudomonadati</taxon>
        <taxon>Pseudomonadota</taxon>
        <taxon>Alphaproteobacteria</taxon>
        <taxon>Sphingomonadales</taxon>
        <taxon>Sphingomonadaceae</taxon>
        <taxon>Sphingomonas</taxon>
    </lineage>
</organism>
<dbReference type="Pfam" id="PF14534">
    <property type="entry name" value="DUF4440"/>
    <property type="match status" value="1"/>
</dbReference>
<protein>
    <submittedName>
        <fullName evidence="2">Nuclear transport factor 2 family protein</fullName>
    </submittedName>
</protein>
<sequence>MILAAADDAETAIRATRLSWNAAIAEGDPDGAVRMLTADAILVPAGGTALVGIPAIRKAWRAAFRGDDRQTYVRTPLRIEARGNVAAETGRWSGGAIGSAPALSGQYLAEWVRSADQWRCRVECYVAAG</sequence>
<evidence type="ECO:0000313" key="2">
    <source>
        <dbReference type="EMBL" id="TKD50680.1"/>
    </source>
</evidence>
<dbReference type="RefSeq" id="WP_136942624.1">
    <property type="nucleotide sequence ID" value="NZ_SWKR01000002.1"/>
</dbReference>
<dbReference type="SUPFAM" id="SSF54427">
    <property type="entry name" value="NTF2-like"/>
    <property type="match status" value="1"/>
</dbReference>
<name>A0A4U1L379_9SPHN</name>
<gene>
    <name evidence="2" type="ORF">FBR43_07790</name>
</gene>
<comment type="caution">
    <text evidence="2">The sequence shown here is derived from an EMBL/GenBank/DDBJ whole genome shotgun (WGS) entry which is preliminary data.</text>
</comment>
<evidence type="ECO:0000259" key="1">
    <source>
        <dbReference type="Pfam" id="PF14534"/>
    </source>
</evidence>
<dbReference type="Gene3D" id="3.10.450.50">
    <property type="match status" value="1"/>
</dbReference>
<dbReference type="OrthoDB" id="7375768at2"/>
<dbReference type="Proteomes" id="UP000309138">
    <property type="component" value="Unassembled WGS sequence"/>
</dbReference>
<dbReference type="InterPro" id="IPR032710">
    <property type="entry name" value="NTF2-like_dom_sf"/>
</dbReference>